<evidence type="ECO:0000256" key="7">
    <source>
        <dbReference type="ARBA" id="ARBA00022763"/>
    </source>
</evidence>
<organism evidence="15 16">
    <name type="scientific">Candidatus Gallimonas gallistercoris</name>
    <dbReference type="NCBI Taxonomy" id="2838602"/>
    <lineage>
        <taxon>Bacteria</taxon>
        <taxon>Bacillati</taxon>
        <taxon>Bacillota</taxon>
        <taxon>Clostridia</taxon>
        <taxon>Candidatus Gallimonas</taxon>
    </lineage>
</organism>
<keyword evidence="8 12" id="KW-0067">ATP-binding</keyword>
<dbReference type="InterPro" id="IPR042174">
    <property type="entry name" value="RecF_2"/>
</dbReference>
<evidence type="ECO:0000256" key="12">
    <source>
        <dbReference type="HAMAP-Rule" id="MF_00365"/>
    </source>
</evidence>
<dbReference type="Proteomes" id="UP000824221">
    <property type="component" value="Unassembled WGS sequence"/>
</dbReference>
<dbReference type="GO" id="GO:0006260">
    <property type="term" value="P:DNA replication"/>
    <property type="evidence" value="ECO:0007669"/>
    <property type="project" value="UniProtKB-UniRule"/>
</dbReference>
<feature type="binding site" evidence="12">
    <location>
        <begin position="30"/>
        <end position="37"/>
    </location>
    <ligand>
        <name>ATP</name>
        <dbReference type="ChEBI" id="CHEBI:30616"/>
    </ligand>
</feature>
<comment type="function">
    <text evidence="12 13">The RecF protein is involved in DNA metabolism; it is required for DNA replication and normal SOS inducibility. RecF binds preferentially to single-stranded, linear DNA. It also seems to bind ATP.</text>
</comment>
<evidence type="ECO:0000256" key="10">
    <source>
        <dbReference type="ARBA" id="ARBA00023204"/>
    </source>
</evidence>
<gene>
    <name evidence="12 15" type="primary">recF</name>
    <name evidence="15" type="ORF">H9797_01030</name>
</gene>
<sequence length="361" mass="40415">MRIKKLTLHNFRNYEDETFAFADGLNVLTGRNAQGKTNCAEAVFYLCTGSSLRIRHDRQLIRRGESCASLRAEGESRFGTLSLEADIFENKRELRVNGVKVNKSADFLGNINSVFFSPGELRLIQDGPDERRRFLNLSISQTSRPYAQALLRYNKILDQRNNLLKNRDVSLVLDTLPVWDEQLARYAAVIVRHRAAYLKELSPLAQEAHAFLTEGAEELSLSFDADYPEGEEAIAEELMKELSAANERDLRLGFTTVGPHRDDVKIAIGGADARAFASQGQARTAALSLKLAEVEIFTRLAGEPPVLVLDDVMSELDLPRRKKLVARTEGLQCIITCTHAERVLYGKETNKIRIHGGKIVS</sequence>
<dbReference type="PANTHER" id="PTHR32182">
    <property type="entry name" value="DNA REPLICATION AND REPAIR PROTEIN RECF"/>
    <property type="match status" value="1"/>
</dbReference>
<dbReference type="SUPFAM" id="SSF52540">
    <property type="entry name" value="P-loop containing nucleoside triphosphate hydrolases"/>
    <property type="match status" value="1"/>
</dbReference>
<dbReference type="HAMAP" id="MF_00365">
    <property type="entry name" value="RecF"/>
    <property type="match status" value="1"/>
</dbReference>
<keyword evidence="6 12" id="KW-0547">Nucleotide-binding</keyword>
<dbReference type="InterPro" id="IPR001238">
    <property type="entry name" value="DNA-binding_RecF"/>
</dbReference>
<keyword evidence="11 12" id="KW-0742">SOS response</keyword>
<dbReference type="GO" id="GO:0000731">
    <property type="term" value="P:DNA synthesis involved in DNA repair"/>
    <property type="evidence" value="ECO:0007669"/>
    <property type="project" value="TreeGrafter"/>
</dbReference>
<name>A0A9D2KFL4_9FIRM</name>
<evidence type="ECO:0000313" key="15">
    <source>
        <dbReference type="EMBL" id="HJA01952.1"/>
    </source>
</evidence>
<evidence type="ECO:0000256" key="5">
    <source>
        <dbReference type="ARBA" id="ARBA00022705"/>
    </source>
</evidence>
<dbReference type="Gene3D" id="1.20.1050.90">
    <property type="entry name" value="RecF/RecN/SMC, N-terminal domain"/>
    <property type="match status" value="1"/>
</dbReference>
<dbReference type="InterPro" id="IPR018078">
    <property type="entry name" value="DNA-binding_RecF_CS"/>
</dbReference>
<evidence type="ECO:0000256" key="3">
    <source>
        <dbReference type="ARBA" id="ARBA00020170"/>
    </source>
</evidence>
<dbReference type="PROSITE" id="PS00617">
    <property type="entry name" value="RECF_1"/>
    <property type="match status" value="1"/>
</dbReference>
<reference evidence="15" key="1">
    <citation type="journal article" date="2021" name="PeerJ">
        <title>Extensive microbial diversity within the chicken gut microbiome revealed by metagenomics and culture.</title>
        <authorList>
            <person name="Gilroy R."/>
            <person name="Ravi A."/>
            <person name="Getino M."/>
            <person name="Pursley I."/>
            <person name="Horton D.L."/>
            <person name="Alikhan N.F."/>
            <person name="Baker D."/>
            <person name="Gharbi K."/>
            <person name="Hall N."/>
            <person name="Watson M."/>
            <person name="Adriaenssens E.M."/>
            <person name="Foster-Nyarko E."/>
            <person name="Jarju S."/>
            <person name="Secka A."/>
            <person name="Antonio M."/>
            <person name="Oren A."/>
            <person name="Chaudhuri R.R."/>
            <person name="La Ragione R."/>
            <person name="Hildebrand F."/>
            <person name="Pallen M.J."/>
        </authorList>
    </citation>
    <scope>NUCLEOTIDE SEQUENCE</scope>
    <source>
        <strain evidence="15">CHK156-179</strain>
    </source>
</reference>
<dbReference type="InterPro" id="IPR003395">
    <property type="entry name" value="RecF/RecN/SMC_N"/>
</dbReference>
<dbReference type="PANTHER" id="PTHR32182:SF0">
    <property type="entry name" value="DNA REPLICATION AND REPAIR PROTEIN RECF"/>
    <property type="match status" value="1"/>
</dbReference>
<feature type="domain" description="RecF/RecN/SMC N-terminal" evidence="14">
    <location>
        <begin position="3"/>
        <end position="349"/>
    </location>
</feature>
<comment type="subcellular location">
    <subcellularLocation>
        <location evidence="1 12 13">Cytoplasm</location>
    </subcellularLocation>
</comment>
<keyword evidence="7 12" id="KW-0227">DNA damage</keyword>
<comment type="similarity">
    <text evidence="2 12 13">Belongs to the RecF family.</text>
</comment>
<dbReference type="AlphaFoldDB" id="A0A9D2KFL4"/>
<dbReference type="NCBIfam" id="TIGR00611">
    <property type="entry name" value="recf"/>
    <property type="match status" value="1"/>
</dbReference>
<accession>A0A9D2KFL4</accession>
<dbReference type="GO" id="GO:0005524">
    <property type="term" value="F:ATP binding"/>
    <property type="evidence" value="ECO:0007669"/>
    <property type="project" value="UniProtKB-UniRule"/>
</dbReference>
<dbReference type="PROSITE" id="PS00618">
    <property type="entry name" value="RECF_2"/>
    <property type="match status" value="1"/>
</dbReference>
<dbReference type="GO" id="GO:0009432">
    <property type="term" value="P:SOS response"/>
    <property type="evidence" value="ECO:0007669"/>
    <property type="project" value="UniProtKB-UniRule"/>
</dbReference>
<dbReference type="GO" id="GO:0005737">
    <property type="term" value="C:cytoplasm"/>
    <property type="evidence" value="ECO:0007669"/>
    <property type="project" value="UniProtKB-SubCell"/>
</dbReference>
<evidence type="ECO:0000256" key="8">
    <source>
        <dbReference type="ARBA" id="ARBA00022840"/>
    </source>
</evidence>
<protein>
    <recommendedName>
        <fullName evidence="3 12">DNA replication and repair protein RecF</fullName>
    </recommendedName>
</protein>
<evidence type="ECO:0000313" key="16">
    <source>
        <dbReference type="Proteomes" id="UP000824221"/>
    </source>
</evidence>
<evidence type="ECO:0000256" key="4">
    <source>
        <dbReference type="ARBA" id="ARBA00022490"/>
    </source>
</evidence>
<keyword evidence="5 12" id="KW-0235">DNA replication</keyword>
<evidence type="ECO:0000259" key="14">
    <source>
        <dbReference type="Pfam" id="PF02463"/>
    </source>
</evidence>
<dbReference type="InterPro" id="IPR027417">
    <property type="entry name" value="P-loop_NTPase"/>
</dbReference>
<evidence type="ECO:0000256" key="11">
    <source>
        <dbReference type="ARBA" id="ARBA00023236"/>
    </source>
</evidence>
<proteinExistence type="inferred from homology"/>
<keyword evidence="10 12" id="KW-0234">DNA repair</keyword>
<dbReference type="GO" id="GO:0003697">
    <property type="term" value="F:single-stranded DNA binding"/>
    <property type="evidence" value="ECO:0007669"/>
    <property type="project" value="UniProtKB-UniRule"/>
</dbReference>
<keyword evidence="9 12" id="KW-0238">DNA-binding</keyword>
<comment type="caution">
    <text evidence="15">The sequence shown here is derived from an EMBL/GenBank/DDBJ whole genome shotgun (WGS) entry which is preliminary data.</text>
</comment>
<evidence type="ECO:0000256" key="13">
    <source>
        <dbReference type="RuleBase" id="RU000578"/>
    </source>
</evidence>
<evidence type="ECO:0000256" key="6">
    <source>
        <dbReference type="ARBA" id="ARBA00022741"/>
    </source>
</evidence>
<evidence type="ECO:0000256" key="1">
    <source>
        <dbReference type="ARBA" id="ARBA00004496"/>
    </source>
</evidence>
<keyword evidence="4 12" id="KW-0963">Cytoplasm</keyword>
<dbReference type="GO" id="GO:0006302">
    <property type="term" value="P:double-strand break repair"/>
    <property type="evidence" value="ECO:0007669"/>
    <property type="project" value="TreeGrafter"/>
</dbReference>
<evidence type="ECO:0000256" key="9">
    <source>
        <dbReference type="ARBA" id="ARBA00023125"/>
    </source>
</evidence>
<dbReference type="EMBL" id="DXAJ01000020">
    <property type="protein sequence ID" value="HJA01952.1"/>
    <property type="molecule type" value="Genomic_DNA"/>
</dbReference>
<dbReference type="Pfam" id="PF02463">
    <property type="entry name" value="SMC_N"/>
    <property type="match status" value="1"/>
</dbReference>
<reference evidence="15" key="2">
    <citation type="submission" date="2021-04" db="EMBL/GenBank/DDBJ databases">
        <authorList>
            <person name="Gilroy R."/>
        </authorList>
    </citation>
    <scope>NUCLEOTIDE SEQUENCE</scope>
    <source>
        <strain evidence="15">CHK156-179</strain>
    </source>
</reference>
<dbReference type="Gene3D" id="3.40.50.300">
    <property type="entry name" value="P-loop containing nucleotide triphosphate hydrolases"/>
    <property type="match status" value="1"/>
</dbReference>
<evidence type="ECO:0000256" key="2">
    <source>
        <dbReference type="ARBA" id="ARBA00008016"/>
    </source>
</evidence>